<name>A0AAD2FFW7_9STRA</name>
<keyword evidence="7" id="KW-0496">Mitochondrion</keyword>
<reference evidence="11" key="1">
    <citation type="submission" date="2023-08" db="EMBL/GenBank/DDBJ databases">
        <authorList>
            <person name="Audoor S."/>
            <person name="Bilcke G."/>
        </authorList>
    </citation>
    <scope>NUCLEOTIDE SEQUENCE</scope>
</reference>
<sequence length="322" mass="34036">MPLSEAWVDFIAGWASGAVSVLAIQPVDTILTRFQANGRITASATLQDSQALINRNGFKALWRGSSAMITAVPMQNAMLMGGYGIGKQWAEDASSSSSSSTTSTSTGTTATKSNIYTSVFIGGCAGGIAQSFLMSPVELFKVNQQVNVSKSVRDVGIELASGFGAYATTASTSAATGSSWRGLNATLLRDAIPHGVWFASYEWCKTAMTQALSIPADGEDGETSKTSYSHEHLTVPLFSGAFAATVAWGVGYPADIIKTRIQATEPHVVKGIFETGLELIAEANGNVFQGLYRGFGLKLVRSIPASMIGFTTYEFAAYQLRT</sequence>
<evidence type="ECO:0000313" key="12">
    <source>
        <dbReference type="Proteomes" id="UP001295423"/>
    </source>
</evidence>
<accession>A0AAD2FFW7</accession>
<dbReference type="AlphaFoldDB" id="A0AAD2FFW7"/>
<keyword evidence="12" id="KW-1185">Reference proteome</keyword>
<dbReference type="SUPFAM" id="SSF103506">
    <property type="entry name" value="Mitochondrial carrier"/>
    <property type="match status" value="1"/>
</dbReference>
<dbReference type="PRINTS" id="PR00926">
    <property type="entry name" value="MITOCARRIER"/>
</dbReference>
<keyword evidence="5" id="KW-0677">Repeat</keyword>
<dbReference type="GO" id="GO:1902603">
    <property type="term" value="P:carnitine transmembrane transport"/>
    <property type="evidence" value="ECO:0007669"/>
    <property type="project" value="TreeGrafter"/>
</dbReference>
<dbReference type="PANTHER" id="PTHR45624">
    <property type="entry name" value="MITOCHONDRIAL BASIC AMINO ACIDS TRANSPORTER-RELATED"/>
    <property type="match status" value="1"/>
</dbReference>
<dbReference type="InterPro" id="IPR018108">
    <property type="entry name" value="MCP_transmembrane"/>
</dbReference>
<comment type="caution">
    <text evidence="11">The sequence shown here is derived from an EMBL/GenBank/DDBJ whole genome shotgun (WGS) entry which is preliminary data.</text>
</comment>
<evidence type="ECO:0000256" key="4">
    <source>
        <dbReference type="ARBA" id="ARBA00022692"/>
    </source>
</evidence>
<evidence type="ECO:0008006" key="13">
    <source>
        <dbReference type="Google" id="ProtNLM"/>
    </source>
</evidence>
<comment type="similarity">
    <text evidence="2 10">Belongs to the mitochondrial carrier (TC 2.A.29) family.</text>
</comment>
<proteinExistence type="inferred from homology"/>
<dbReference type="InterPro" id="IPR023395">
    <property type="entry name" value="MCP_dom_sf"/>
</dbReference>
<evidence type="ECO:0000256" key="9">
    <source>
        <dbReference type="PROSITE-ProRule" id="PRU00282"/>
    </source>
</evidence>
<dbReference type="Pfam" id="PF00153">
    <property type="entry name" value="Mito_carr"/>
    <property type="match status" value="3"/>
</dbReference>
<dbReference type="InterPro" id="IPR050567">
    <property type="entry name" value="Mitochondrial_Carrier"/>
</dbReference>
<evidence type="ECO:0000313" key="11">
    <source>
        <dbReference type="EMBL" id="CAJ1935286.1"/>
    </source>
</evidence>
<evidence type="ECO:0000256" key="2">
    <source>
        <dbReference type="ARBA" id="ARBA00006375"/>
    </source>
</evidence>
<evidence type="ECO:0000256" key="8">
    <source>
        <dbReference type="ARBA" id="ARBA00023136"/>
    </source>
</evidence>
<evidence type="ECO:0000256" key="5">
    <source>
        <dbReference type="ARBA" id="ARBA00022737"/>
    </source>
</evidence>
<keyword evidence="3 10" id="KW-0813">Transport</keyword>
<evidence type="ECO:0000256" key="6">
    <source>
        <dbReference type="ARBA" id="ARBA00022989"/>
    </source>
</evidence>
<evidence type="ECO:0000256" key="3">
    <source>
        <dbReference type="ARBA" id="ARBA00022448"/>
    </source>
</evidence>
<feature type="repeat" description="Solcar" evidence="9">
    <location>
        <begin position="4"/>
        <end position="89"/>
    </location>
</feature>
<dbReference type="InterPro" id="IPR002067">
    <property type="entry name" value="MCP"/>
</dbReference>
<dbReference type="GO" id="GO:0031966">
    <property type="term" value="C:mitochondrial membrane"/>
    <property type="evidence" value="ECO:0007669"/>
    <property type="project" value="UniProtKB-SubCell"/>
</dbReference>
<dbReference type="EMBL" id="CAKOGP040000446">
    <property type="protein sequence ID" value="CAJ1935286.1"/>
    <property type="molecule type" value="Genomic_DNA"/>
</dbReference>
<feature type="repeat" description="Solcar" evidence="9">
    <location>
        <begin position="117"/>
        <end position="207"/>
    </location>
</feature>
<keyword evidence="8 9" id="KW-0472">Membrane</keyword>
<evidence type="ECO:0000256" key="10">
    <source>
        <dbReference type="RuleBase" id="RU000488"/>
    </source>
</evidence>
<dbReference type="Gene3D" id="1.50.40.10">
    <property type="entry name" value="Mitochondrial carrier domain"/>
    <property type="match status" value="2"/>
</dbReference>
<evidence type="ECO:0000256" key="7">
    <source>
        <dbReference type="ARBA" id="ARBA00023128"/>
    </source>
</evidence>
<dbReference type="GO" id="GO:0006839">
    <property type="term" value="P:mitochondrial transport"/>
    <property type="evidence" value="ECO:0007669"/>
    <property type="project" value="TreeGrafter"/>
</dbReference>
<keyword evidence="6" id="KW-1133">Transmembrane helix</keyword>
<gene>
    <name evidence="11" type="ORF">CYCCA115_LOCUS4621</name>
</gene>
<comment type="subcellular location">
    <subcellularLocation>
        <location evidence="1">Mitochondrion membrane</location>
        <topology evidence="1">Multi-pass membrane protein</topology>
    </subcellularLocation>
</comment>
<evidence type="ECO:0000256" key="1">
    <source>
        <dbReference type="ARBA" id="ARBA00004225"/>
    </source>
</evidence>
<dbReference type="PANTHER" id="PTHR45624:SF4">
    <property type="entry name" value="CONGESTED-LIKE TRACHEA PROTEIN-RELATED"/>
    <property type="match status" value="1"/>
</dbReference>
<dbReference type="PROSITE" id="PS50920">
    <property type="entry name" value="SOLCAR"/>
    <property type="match status" value="3"/>
</dbReference>
<protein>
    <recommendedName>
        <fullName evidence="13">Mitochondrial carrier protein</fullName>
    </recommendedName>
</protein>
<dbReference type="GO" id="GO:0015227">
    <property type="term" value="F:O-acyl-L-carnitine transmembrane transporter activity"/>
    <property type="evidence" value="ECO:0007669"/>
    <property type="project" value="TreeGrafter"/>
</dbReference>
<dbReference type="Proteomes" id="UP001295423">
    <property type="component" value="Unassembled WGS sequence"/>
</dbReference>
<feature type="repeat" description="Solcar" evidence="9">
    <location>
        <begin position="231"/>
        <end position="319"/>
    </location>
</feature>
<keyword evidence="4 9" id="KW-0812">Transmembrane</keyword>
<organism evidence="11 12">
    <name type="scientific">Cylindrotheca closterium</name>
    <dbReference type="NCBI Taxonomy" id="2856"/>
    <lineage>
        <taxon>Eukaryota</taxon>
        <taxon>Sar</taxon>
        <taxon>Stramenopiles</taxon>
        <taxon>Ochrophyta</taxon>
        <taxon>Bacillariophyta</taxon>
        <taxon>Bacillariophyceae</taxon>
        <taxon>Bacillariophycidae</taxon>
        <taxon>Bacillariales</taxon>
        <taxon>Bacillariaceae</taxon>
        <taxon>Cylindrotheca</taxon>
    </lineage>
</organism>